<feature type="domain" description="F-box" evidence="1">
    <location>
        <begin position="15"/>
        <end position="37"/>
    </location>
</feature>
<evidence type="ECO:0000259" key="1">
    <source>
        <dbReference type="Pfam" id="PF12937"/>
    </source>
</evidence>
<dbReference type="SUPFAM" id="SSF81383">
    <property type="entry name" value="F-box domain"/>
    <property type="match status" value="1"/>
</dbReference>
<proteinExistence type="predicted"/>
<evidence type="ECO:0000313" key="2">
    <source>
        <dbReference type="Ensembl" id="ENSCABP00000021999.1"/>
    </source>
</evidence>
<evidence type="ECO:0000313" key="3">
    <source>
        <dbReference type="Proteomes" id="UP000694404"/>
    </source>
</evidence>
<protein>
    <recommendedName>
        <fullName evidence="1">F-box domain-containing protein</fullName>
    </recommendedName>
</protein>
<dbReference type="Proteomes" id="UP000694404">
    <property type="component" value="Unplaced"/>
</dbReference>
<dbReference type="Ensembl" id="ENSCABT00000024106.1">
    <property type="protein sequence ID" value="ENSCABP00000021999.1"/>
    <property type="gene ID" value="ENSCABG00000016214.1"/>
</dbReference>
<keyword evidence="3" id="KW-1185">Reference proteome</keyword>
<organism evidence="2 3">
    <name type="scientific">Chelonoidis abingdonii</name>
    <name type="common">Abingdon island giant tortoise</name>
    <name type="synonym">Testudo abingdonii</name>
    <dbReference type="NCBI Taxonomy" id="106734"/>
    <lineage>
        <taxon>Eukaryota</taxon>
        <taxon>Metazoa</taxon>
        <taxon>Chordata</taxon>
        <taxon>Craniata</taxon>
        <taxon>Vertebrata</taxon>
        <taxon>Euteleostomi</taxon>
        <taxon>Archelosauria</taxon>
        <taxon>Testudinata</taxon>
        <taxon>Testudines</taxon>
        <taxon>Cryptodira</taxon>
        <taxon>Durocryptodira</taxon>
        <taxon>Testudinoidea</taxon>
        <taxon>Testudinidae</taxon>
        <taxon>Chelonoidis</taxon>
    </lineage>
</organism>
<dbReference type="Gene3D" id="1.20.1280.50">
    <property type="match status" value="1"/>
</dbReference>
<dbReference type="Pfam" id="PF12937">
    <property type="entry name" value="F-box-like"/>
    <property type="match status" value="1"/>
</dbReference>
<dbReference type="InterPro" id="IPR036047">
    <property type="entry name" value="F-box-like_dom_sf"/>
</dbReference>
<sequence length="59" mass="6780">RADPDASTPALVQFLFHYLSLLDRAHASQVCRRWNQVHTKITRKCSEERNIMSGKGLII</sequence>
<accession>A0A8C0HEV2</accession>
<reference evidence="2" key="2">
    <citation type="submission" date="2025-09" db="UniProtKB">
        <authorList>
            <consortium name="Ensembl"/>
        </authorList>
    </citation>
    <scope>IDENTIFICATION</scope>
</reference>
<reference evidence="2" key="1">
    <citation type="submission" date="2025-08" db="UniProtKB">
        <authorList>
            <consortium name="Ensembl"/>
        </authorList>
    </citation>
    <scope>IDENTIFICATION</scope>
</reference>
<name>A0A8C0HEV2_CHEAB</name>
<dbReference type="AlphaFoldDB" id="A0A8C0HEV2"/>
<dbReference type="InterPro" id="IPR001810">
    <property type="entry name" value="F-box_dom"/>
</dbReference>